<dbReference type="GO" id="GO:0009088">
    <property type="term" value="P:threonine biosynthetic process"/>
    <property type="evidence" value="ECO:0007669"/>
    <property type="project" value="UniProtKB-UniRule"/>
</dbReference>
<dbReference type="InterPro" id="IPR020568">
    <property type="entry name" value="Ribosomal_Su5_D2-typ_SF"/>
</dbReference>
<proteinExistence type="inferred from homology"/>
<dbReference type="EMBL" id="BMJT01000005">
    <property type="protein sequence ID" value="GGG23000.1"/>
    <property type="molecule type" value="Genomic_DNA"/>
</dbReference>
<reference evidence="16" key="1">
    <citation type="journal article" date="2014" name="Int. J. Syst. Evol. Microbiol.">
        <title>Complete genome sequence of Corynebacterium casei LMG S-19264T (=DSM 44701T), isolated from a smear-ripened cheese.</title>
        <authorList>
            <consortium name="US DOE Joint Genome Institute (JGI-PGF)"/>
            <person name="Walter F."/>
            <person name="Albersmeier A."/>
            <person name="Kalinowski J."/>
            <person name="Ruckert C."/>
        </authorList>
    </citation>
    <scope>NUCLEOTIDE SEQUENCE</scope>
    <source>
        <strain evidence="16">CGMCC 1.15760</strain>
    </source>
</reference>
<evidence type="ECO:0000256" key="13">
    <source>
        <dbReference type="HAMAP-Rule" id="MF_00384"/>
    </source>
</evidence>
<keyword evidence="5 13" id="KW-0028">Amino-acid biosynthesis</keyword>
<dbReference type="NCBIfam" id="TIGR00191">
    <property type="entry name" value="thrB"/>
    <property type="match status" value="1"/>
</dbReference>
<evidence type="ECO:0000259" key="15">
    <source>
        <dbReference type="Pfam" id="PF08544"/>
    </source>
</evidence>
<evidence type="ECO:0000259" key="14">
    <source>
        <dbReference type="Pfam" id="PF00288"/>
    </source>
</evidence>
<dbReference type="Pfam" id="PF00288">
    <property type="entry name" value="GHMP_kinases_N"/>
    <property type="match status" value="1"/>
</dbReference>
<feature type="domain" description="GHMP kinase N-terminal" evidence="14">
    <location>
        <begin position="59"/>
        <end position="140"/>
    </location>
</feature>
<keyword evidence="7 13" id="KW-0791">Threonine biosynthesis</keyword>
<comment type="similarity">
    <text evidence="2 13">Belongs to the GHMP kinase family. Homoserine kinase subfamily.</text>
</comment>
<evidence type="ECO:0000256" key="1">
    <source>
        <dbReference type="ARBA" id="ARBA00005015"/>
    </source>
</evidence>
<sequence>MSKWRIIVPGSTANLGPGFDSIGLGLALYLTLDVTLQDQWEIIHLDQNGPTDVILEEHLIYQIATRTAQQYGHELPACRIEMASELPLARGLGSSAAAIVAGIEVANQLCNLQLTLQDKLNLSSAIEGHPDNATASVLGGLTISSMPTIQTTDTIHLTDINAAFVIYIPNFELKTADARAVLPNKLDRTYSVEASAHANMLAASLLIKDYERAGYYMESDLLHEPFRAQLIPHFTALKEYAKQSGAYGTALSGAGPTMISLVPHTIAESFTTQMQQAFPQLRVILTKADEHGIRVNQQ</sequence>
<evidence type="ECO:0000256" key="2">
    <source>
        <dbReference type="ARBA" id="ARBA00007370"/>
    </source>
</evidence>
<evidence type="ECO:0000256" key="11">
    <source>
        <dbReference type="ARBA" id="ARBA00049375"/>
    </source>
</evidence>
<dbReference type="PIRSF" id="PIRSF000676">
    <property type="entry name" value="Homoser_kin"/>
    <property type="match status" value="1"/>
</dbReference>
<dbReference type="PROSITE" id="PS00627">
    <property type="entry name" value="GHMP_KINASES_ATP"/>
    <property type="match status" value="1"/>
</dbReference>
<dbReference type="PANTHER" id="PTHR20861">
    <property type="entry name" value="HOMOSERINE/4-DIPHOSPHOCYTIDYL-2-C-METHYL-D-ERYTHRITOL KINASE"/>
    <property type="match status" value="1"/>
</dbReference>
<protein>
    <recommendedName>
        <fullName evidence="4 13">Homoserine kinase</fullName>
        <shortName evidence="13">HK</shortName>
        <shortName evidence="13">HSK</shortName>
        <ecNumber evidence="3 13">2.7.1.39</ecNumber>
    </recommendedName>
</protein>
<dbReference type="HAMAP" id="MF_00384">
    <property type="entry name" value="Homoser_kinase"/>
    <property type="match status" value="1"/>
</dbReference>
<dbReference type="RefSeq" id="WP_188614618.1">
    <property type="nucleotide sequence ID" value="NZ_BMJT01000005.1"/>
</dbReference>
<dbReference type="InterPro" id="IPR036554">
    <property type="entry name" value="GHMP_kinase_C_sf"/>
</dbReference>
<dbReference type="GO" id="GO:0004413">
    <property type="term" value="F:homoserine kinase activity"/>
    <property type="evidence" value="ECO:0007669"/>
    <property type="project" value="UniProtKB-UniRule"/>
</dbReference>
<comment type="function">
    <text evidence="12 13">Catalyzes the ATP-dependent phosphorylation of L-homoserine to L-homoserine phosphate.</text>
</comment>
<dbReference type="InterPro" id="IPR006203">
    <property type="entry name" value="GHMP_knse_ATP-bd_CS"/>
</dbReference>
<dbReference type="InterPro" id="IPR013750">
    <property type="entry name" value="GHMP_kinase_C_dom"/>
</dbReference>
<dbReference type="AlphaFoldDB" id="A0A917G5P5"/>
<dbReference type="PRINTS" id="PR00958">
    <property type="entry name" value="HOMSERKINASE"/>
</dbReference>
<keyword evidence="8 13" id="KW-0547">Nucleotide-binding</keyword>
<comment type="pathway">
    <text evidence="1 13">Amino-acid biosynthesis; L-threonine biosynthesis; L-threonine from L-aspartate: step 4/5.</text>
</comment>
<comment type="subcellular location">
    <subcellularLocation>
        <location evidence="13">Cytoplasm</location>
    </subcellularLocation>
</comment>
<dbReference type="GO" id="GO:0005524">
    <property type="term" value="F:ATP binding"/>
    <property type="evidence" value="ECO:0007669"/>
    <property type="project" value="UniProtKB-UniRule"/>
</dbReference>
<keyword evidence="6 13" id="KW-0808">Transferase</keyword>
<keyword evidence="17" id="KW-1185">Reference proteome</keyword>
<gene>
    <name evidence="13 16" type="primary">thrB</name>
    <name evidence="16" type="ORF">GCM10007425_16900</name>
</gene>
<evidence type="ECO:0000256" key="12">
    <source>
        <dbReference type="ARBA" id="ARBA00049954"/>
    </source>
</evidence>
<dbReference type="PANTHER" id="PTHR20861:SF1">
    <property type="entry name" value="HOMOSERINE KINASE"/>
    <property type="match status" value="1"/>
</dbReference>
<dbReference type="Proteomes" id="UP000616608">
    <property type="component" value="Unassembled WGS sequence"/>
</dbReference>
<dbReference type="InterPro" id="IPR014721">
    <property type="entry name" value="Ribsml_uS5_D2-typ_fold_subgr"/>
</dbReference>
<feature type="domain" description="GHMP kinase C-terminal" evidence="15">
    <location>
        <begin position="204"/>
        <end position="279"/>
    </location>
</feature>
<dbReference type="InterPro" id="IPR000870">
    <property type="entry name" value="Homoserine_kinase"/>
</dbReference>
<name>A0A917G5P5_9BACI</name>
<accession>A0A917G5P5</accession>
<evidence type="ECO:0000313" key="16">
    <source>
        <dbReference type="EMBL" id="GGG23000.1"/>
    </source>
</evidence>
<dbReference type="Pfam" id="PF08544">
    <property type="entry name" value="GHMP_kinases_C"/>
    <property type="match status" value="1"/>
</dbReference>
<dbReference type="EC" id="2.7.1.39" evidence="3 13"/>
<dbReference type="Gene3D" id="3.30.230.10">
    <property type="match status" value="1"/>
</dbReference>
<keyword evidence="9 13" id="KW-0418">Kinase</keyword>
<evidence type="ECO:0000313" key="17">
    <source>
        <dbReference type="Proteomes" id="UP000616608"/>
    </source>
</evidence>
<dbReference type="Gene3D" id="3.30.70.890">
    <property type="entry name" value="GHMP kinase, C-terminal domain"/>
    <property type="match status" value="1"/>
</dbReference>
<organism evidence="16 17">
    <name type="scientific">Lysinibacillus alkalisoli</name>
    <dbReference type="NCBI Taxonomy" id="1911548"/>
    <lineage>
        <taxon>Bacteria</taxon>
        <taxon>Bacillati</taxon>
        <taxon>Bacillota</taxon>
        <taxon>Bacilli</taxon>
        <taxon>Bacillales</taxon>
        <taxon>Bacillaceae</taxon>
        <taxon>Lysinibacillus</taxon>
    </lineage>
</organism>
<evidence type="ECO:0000256" key="3">
    <source>
        <dbReference type="ARBA" id="ARBA00012078"/>
    </source>
</evidence>
<reference evidence="16" key="2">
    <citation type="submission" date="2020-09" db="EMBL/GenBank/DDBJ databases">
        <authorList>
            <person name="Sun Q."/>
            <person name="Zhou Y."/>
        </authorList>
    </citation>
    <scope>NUCLEOTIDE SEQUENCE</scope>
    <source>
        <strain evidence="16">CGMCC 1.15760</strain>
    </source>
</reference>
<evidence type="ECO:0000256" key="10">
    <source>
        <dbReference type="ARBA" id="ARBA00022840"/>
    </source>
</evidence>
<dbReference type="SUPFAM" id="SSF55060">
    <property type="entry name" value="GHMP Kinase, C-terminal domain"/>
    <property type="match status" value="1"/>
</dbReference>
<comment type="caution">
    <text evidence="16">The sequence shown here is derived from an EMBL/GenBank/DDBJ whole genome shotgun (WGS) entry which is preliminary data.</text>
</comment>
<evidence type="ECO:0000256" key="4">
    <source>
        <dbReference type="ARBA" id="ARBA00017858"/>
    </source>
</evidence>
<evidence type="ECO:0000256" key="5">
    <source>
        <dbReference type="ARBA" id="ARBA00022605"/>
    </source>
</evidence>
<dbReference type="GO" id="GO:0005737">
    <property type="term" value="C:cytoplasm"/>
    <property type="evidence" value="ECO:0007669"/>
    <property type="project" value="UniProtKB-SubCell"/>
</dbReference>
<evidence type="ECO:0000256" key="8">
    <source>
        <dbReference type="ARBA" id="ARBA00022741"/>
    </source>
</evidence>
<evidence type="ECO:0000256" key="7">
    <source>
        <dbReference type="ARBA" id="ARBA00022697"/>
    </source>
</evidence>
<evidence type="ECO:0000256" key="6">
    <source>
        <dbReference type="ARBA" id="ARBA00022679"/>
    </source>
</evidence>
<feature type="binding site" evidence="13">
    <location>
        <begin position="87"/>
        <end position="97"/>
    </location>
    <ligand>
        <name>ATP</name>
        <dbReference type="ChEBI" id="CHEBI:30616"/>
    </ligand>
</feature>
<keyword evidence="10 13" id="KW-0067">ATP-binding</keyword>
<comment type="catalytic activity">
    <reaction evidence="11 13">
        <text>L-homoserine + ATP = O-phospho-L-homoserine + ADP + H(+)</text>
        <dbReference type="Rhea" id="RHEA:13985"/>
        <dbReference type="ChEBI" id="CHEBI:15378"/>
        <dbReference type="ChEBI" id="CHEBI:30616"/>
        <dbReference type="ChEBI" id="CHEBI:57476"/>
        <dbReference type="ChEBI" id="CHEBI:57590"/>
        <dbReference type="ChEBI" id="CHEBI:456216"/>
        <dbReference type="EC" id="2.7.1.39"/>
    </reaction>
</comment>
<evidence type="ECO:0000256" key="9">
    <source>
        <dbReference type="ARBA" id="ARBA00022777"/>
    </source>
</evidence>
<keyword evidence="13" id="KW-0963">Cytoplasm</keyword>
<dbReference type="InterPro" id="IPR006204">
    <property type="entry name" value="GHMP_kinase_N_dom"/>
</dbReference>
<dbReference type="SUPFAM" id="SSF54211">
    <property type="entry name" value="Ribosomal protein S5 domain 2-like"/>
    <property type="match status" value="1"/>
</dbReference>